<gene>
    <name evidence="1" type="ORF">COV91_01685</name>
</gene>
<organism evidence="1 2">
    <name type="scientific">Candidatus Taylorbacteria bacterium CG11_big_fil_rev_8_21_14_0_20_46_11</name>
    <dbReference type="NCBI Taxonomy" id="1975025"/>
    <lineage>
        <taxon>Bacteria</taxon>
        <taxon>Candidatus Tayloriibacteriota</taxon>
    </lineage>
</organism>
<comment type="caution">
    <text evidence="1">The sequence shown here is derived from an EMBL/GenBank/DDBJ whole genome shotgun (WGS) entry which is preliminary data.</text>
</comment>
<dbReference type="AlphaFoldDB" id="A0A2H0KE79"/>
<sequence>MRSLKIIGVFLLIRMLWSALSLVPLIPVEYDGSFDLDKDYETKLCGLNYMVTCFHSNFGDNYPLILKNSFM</sequence>
<proteinExistence type="predicted"/>
<reference evidence="1 2" key="1">
    <citation type="submission" date="2017-09" db="EMBL/GenBank/DDBJ databases">
        <title>Depth-based differentiation of microbial function through sediment-hosted aquifers and enrichment of novel symbionts in the deep terrestrial subsurface.</title>
        <authorList>
            <person name="Probst A.J."/>
            <person name="Ladd B."/>
            <person name="Jarett J.K."/>
            <person name="Geller-Mcgrath D.E."/>
            <person name="Sieber C.M."/>
            <person name="Emerson J.B."/>
            <person name="Anantharaman K."/>
            <person name="Thomas B.C."/>
            <person name="Malmstrom R."/>
            <person name="Stieglmeier M."/>
            <person name="Klingl A."/>
            <person name="Woyke T."/>
            <person name="Ryan C.M."/>
            <person name="Banfield J.F."/>
        </authorList>
    </citation>
    <scope>NUCLEOTIDE SEQUENCE [LARGE SCALE GENOMIC DNA]</scope>
    <source>
        <strain evidence="1">CG11_big_fil_rev_8_21_14_0_20_46_11</strain>
    </source>
</reference>
<dbReference type="Proteomes" id="UP000229342">
    <property type="component" value="Unassembled WGS sequence"/>
</dbReference>
<protein>
    <submittedName>
        <fullName evidence="1">Uncharacterized protein</fullName>
    </submittedName>
</protein>
<accession>A0A2H0KE79</accession>
<dbReference type="EMBL" id="PCVG01000019">
    <property type="protein sequence ID" value="PIQ68903.1"/>
    <property type="molecule type" value="Genomic_DNA"/>
</dbReference>
<evidence type="ECO:0000313" key="1">
    <source>
        <dbReference type="EMBL" id="PIQ68903.1"/>
    </source>
</evidence>
<evidence type="ECO:0000313" key="2">
    <source>
        <dbReference type="Proteomes" id="UP000229342"/>
    </source>
</evidence>
<name>A0A2H0KE79_9BACT</name>